<evidence type="ECO:0000313" key="2">
    <source>
        <dbReference type="Proteomes" id="UP001187192"/>
    </source>
</evidence>
<gene>
    <name evidence="1" type="ORF">TIFTF001_025544</name>
</gene>
<keyword evidence="2" id="KW-1185">Reference proteome</keyword>
<evidence type="ECO:0000313" key="1">
    <source>
        <dbReference type="EMBL" id="GMN56431.1"/>
    </source>
</evidence>
<name>A0AA88AYX8_FICCA</name>
<organism evidence="1 2">
    <name type="scientific">Ficus carica</name>
    <name type="common">Common fig</name>
    <dbReference type="NCBI Taxonomy" id="3494"/>
    <lineage>
        <taxon>Eukaryota</taxon>
        <taxon>Viridiplantae</taxon>
        <taxon>Streptophyta</taxon>
        <taxon>Embryophyta</taxon>
        <taxon>Tracheophyta</taxon>
        <taxon>Spermatophyta</taxon>
        <taxon>Magnoliopsida</taxon>
        <taxon>eudicotyledons</taxon>
        <taxon>Gunneridae</taxon>
        <taxon>Pentapetalae</taxon>
        <taxon>rosids</taxon>
        <taxon>fabids</taxon>
        <taxon>Rosales</taxon>
        <taxon>Moraceae</taxon>
        <taxon>Ficeae</taxon>
        <taxon>Ficus</taxon>
    </lineage>
</organism>
<sequence length="86" mass="9441">MNRDRVGVTIFGINVATDLAVEIAIGRRSQQISLGRSRFGGATTNLAREITIQRDRNESRRGDRDLKAVVVELFAIVSVCSLPPES</sequence>
<dbReference type="Proteomes" id="UP001187192">
    <property type="component" value="Unassembled WGS sequence"/>
</dbReference>
<dbReference type="AlphaFoldDB" id="A0AA88AYX8"/>
<dbReference type="EMBL" id="BTGU01000063">
    <property type="protein sequence ID" value="GMN56431.1"/>
    <property type="molecule type" value="Genomic_DNA"/>
</dbReference>
<accession>A0AA88AYX8</accession>
<reference evidence="1" key="1">
    <citation type="submission" date="2023-07" db="EMBL/GenBank/DDBJ databases">
        <title>draft genome sequence of fig (Ficus carica).</title>
        <authorList>
            <person name="Takahashi T."/>
            <person name="Nishimura K."/>
        </authorList>
    </citation>
    <scope>NUCLEOTIDE SEQUENCE</scope>
</reference>
<protein>
    <submittedName>
        <fullName evidence="1">Uncharacterized protein</fullName>
    </submittedName>
</protein>
<comment type="caution">
    <text evidence="1">The sequence shown here is derived from an EMBL/GenBank/DDBJ whole genome shotgun (WGS) entry which is preliminary data.</text>
</comment>
<proteinExistence type="predicted"/>